<evidence type="ECO:0008006" key="4">
    <source>
        <dbReference type="Google" id="ProtNLM"/>
    </source>
</evidence>
<feature type="transmembrane region" description="Helical" evidence="1">
    <location>
        <begin position="286"/>
        <end position="318"/>
    </location>
</feature>
<evidence type="ECO:0000313" key="2">
    <source>
        <dbReference type="EMBL" id="MCT2401635.1"/>
    </source>
</evidence>
<dbReference type="EMBL" id="JANZXA010000017">
    <property type="protein sequence ID" value="MCT2401635.1"/>
    <property type="molecule type" value="Genomic_DNA"/>
</dbReference>
<feature type="transmembrane region" description="Helical" evidence="1">
    <location>
        <begin position="425"/>
        <end position="445"/>
    </location>
</feature>
<organism evidence="2 3">
    <name type="scientific">Novosphingobium mangrovi</name>
    <name type="common">ex Huang et al. 2023</name>
    <dbReference type="NCBI Taxonomy" id="2976432"/>
    <lineage>
        <taxon>Bacteria</taxon>
        <taxon>Pseudomonadati</taxon>
        <taxon>Pseudomonadota</taxon>
        <taxon>Alphaproteobacteria</taxon>
        <taxon>Sphingomonadales</taxon>
        <taxon>Sphingomonadaceae</taxon>
        <taxon>Novosphingobium</taxon>
    </lineage>
</organism>
<dbReference type="Proteomes" id="UP001165583">
    <property type="component" value="Unassembled WGS sequence"/>
</dbReference>
<feature type="transmembrane region" description="Helical" evidence="1">
    <location>
        <begin position="121"/>
        <end position="142"/>
    </location>
</feature>
<protein>
    <recommendedName>
        <fullName evidence="4">Glycosyltransferase RgtA/B/C/D-like domain-containing protein</fullName>
    </recommendedName>
</protein>
<keyword evidence="1" id="KW-0472">Membrane</keyword>
<evidence type="ECO:0000313" key="3">
    <source>
        <dbReference type="Proteomes" id="UP001165583"/>
    </source>
</evidence>
<sequence>MRTPAFFEAGAAFVGLSREMRVDYGDGWRNPLRMTSETALASCFSTMTRGVEESPHHISGRAEFALCVGQAILVVLVTVVIVASIGLILGLEPVPRYAAAVYLVGLLVSAILFGRTPARAAAIVGIVAALTAFCLWGAAQFIDGSYDGQEYHFDAVYAFHHGWNPFRQDYDAFVPPGAPALLWPQHYPIAAWLMTALAWSAGLSLTAAKGILWLPGLAVPPIWYAVLRGEGLTRQSSAALAMLAAGSPIFVEQMRSQHVDGLMGALAIAFVGLLVIALRQRKLSSFFSALCCLILAVDIKFNAIAILGAASAAFCLGVMVKARLGPAIQLGLFLLAALFVVLLGIGFHPYATNWLHYGHPFYPVMGAPGYQVNEALLPGSVRGLPDLALFVGTTFSFISRSIGGEGWWPLIDIHDGGWPDVAVGGFGPIFGGALILAIFVAAVAVKTKQTGQFRIRIILLVAACLLISSLVTPYMWWPRFIPQLWTAVFLCAVAGILSSRRRLACLGWACAGVLGLNSVMVGAMSLQNGLSDTAAIRSHIAGAVSAGRPFCGAFGAAHARIQLMRDAGVRVIPLAQPLPLHCYGVSAIPLAHTFLGQPAQSCPCRAISHDPRGRWQVPPDRTVEDIRTMLRTND</sequence>
<feature type="transmembrane region" description="Helical" evidence="1">
    <location>
        <begin position="189"/>
        <end position="208"/>
    </location>
</feature>
<feature type="transmembrane region" description="Helical" evidence="1">
    <location>
        <begin position="506"/>
        <end position="526"/>
    </location>
</feature>
<reference evidence="2" key="1">
    <citation type="submission" date="2022-09" db="EMBL/GenBank/DDBJ databases">
        <title>Novosphingobium sp. Nov., a polycyclic aromatic hydrocarbon-degrading bacterium isolated form mangrove sediments in HongKong.</title>
        <authorList>
            <person name="Hu Z."/>
        </authorList>
    </citation>
    <scope>NUCLEOTIDE SEQUENCE</scope>
    <source>
        <strain evidence="2">HK4-1</strain>
    </source>
</reference>
<feature type="transmembrane region" description="Helical" evidence="1">
    <location>
        <begin position="330"/>
        <end position="351"/>
    </location>
</feature>
<gene>
    <name evidence="2" type="ORF">NZK81_18945</name>
</gene>
<feature type="transmembrane region" description="Helical" evidence="1">
    <location>
        <begin position="483"/>
        <end position="499"/>
    </location>
</feature>
<feature type="transmembrane region" description="Helical" evidence="1">
    <location>
        <begin position="64"/>
        <end position="91"/>
    </location>
</feature>
<accession>A0ABT2I9Y4</accession>
<proteinExistence type="predicted"/>
<keyword evidence="1" id="KW-1133">Transmembrane helix</keyword>
<evidence type="ECO:0000256" key="1">
    <source>
        <dbReference type="SAM" id="Phobius"/>
    </source>
</evidence>
<feature type="transmembrane region" description="Helical" evidence="1">
    <location>
        <begin position="97"/>
        <end position="114"/>
    </location>
</feature>
<feature type="transmembrane region" description="Helical" evidence="1">
    <location>
        <begin position="262"/>
        <end position="280"/>
    </location>
</feature>
<keyword evidence="3" id="KW-1185">Reference proteome</keyword>
<comment type="caution">
    <text evidence="2">The sequence shown here is derived from an EMBL/GenBank/DDBJ whole genome shotgun (WGS) entry which is preliminary data.</text>
</comment>
<name>A0ABT2I9Y4_9SPHN</name>
<keyword evidence="1" id="KW-0812">Transmembrane</keyword>
<feature type="transmembrane region" description="Helical" evidence="1">
    <location>
        <begin position="457"/>
        <end position="477"/>
    </location>
</feature>